<evidence type="ECO:0000259" key="4">
    <source>
        <dbReference type="Pfam" id="PF02746"/>
    </source>
</evidence>
<protein>
    <recommendedName>
        <fullName evidence="7">Mandelate racemase/muconate lactonizing enzyme C-terminal domain-containing protein</fullName>
    </recommendedName>
</protein>
<dbReference type="AlphaFoldDB" id="A0A382FLP2"/>
<reference evidence="6" key="1">
    <citation type="submission" date="2018-05" db="EMBL/GenBank/DDBJ databases">
        <authorList>
            <person name="Lanie J.A."/>
            <person name="Ng W.-L."/>
            <person name="Kazmierczak K.M."/>
            <person name="Andrzejewski T.M."/>
            <person name="Davidsen T.M."/>
            <person name="Wayne K.J."/>
            <person name="Tettelin H."/>
            <person name="Glass J.I."/>
            <person name="Rusch D."/>
            <person name="Podicherti R."/>
            <person name="Tsui H.-C.T."/>
            <person name="Winkler M.E."/>
        </authorList>
    </citation>
    <scope>NUCLEOTIDE SEQUENCE</scope>
</reference>
<evidence type="ECO:0000256" key="3">
    <source>
        <dbReference type="ARBA" id="ARBA00022842"/>
    </source>
</evidence>
<dbReference type="Gene3D" id="3.20.20.120">
    <property type="entry name" value="Enolase-like C-terminal domain"/>
    <property type="match status" value="1"/>
</dbReference>
<gene>
    <name evidence="6" type="ORF">METZ01_LOCUS216423</name>
</gene>
<dbReference type="InterPro" id="IPR046945">
    <property type="entry name" value="RHMD-like"/>
</dbReference>
<dbReference type="PANTHER" id="PTHR13794:SF58">
    <property type="entry name" value="MITOCHONDRIAL ENOLASE SUPERFAMILY MEMBER 1"/>
    <property type="match status" value="1"/>
</dbReference>
<keyword evidence="2" id="KW-0479">Metal-binding</keyword>
<dbReference type="Gene3D" id="3.30.390.10">
    <property type="entry name" value="Enolase-like, N-terminal domain"/>
    <property type="match status" value="1"/>
</dbReference>
<dbReference type="InterPro" id="IPR029065">
    <property type="entry name" value="Enolase_C-like"/>
</dbReference>
<sequence length="240" mass="27294">MKITNIETICLSRIHEIENQWKTFNIKTLKADAAIIVISTDSDLVGIGEACAYGNPTFIKIWIDKFAPEIIGKDPREIEFLPHPVGGFNNGQPYWMINEHDLFLIGHDSAVGGLDCAIWDLKAKINNISVSKLISPKSNDSMKVYASSGVRYDWREDPNQLIEETKSYIDMGFSATKIRIGTKWTWDNVTTDRFIGLMRDLSSEVGREMKLMVDGNCNLNIEQAITIARELEKLDFLWFE</sequence>
<evidence type="ECO:0008006" key="7">
    <source>
        <dbReference type="Google" id="ProtNLM"/>
    </source>
</evidence>
<evidence type="ECO:0000256" key="2">
    <source>
        <dbReference type="ARBA" id="ARBA00022723"/>
    </source>
</evidence>
<dbReference type="GO" id="GO:0000287">
    <property type="term" value="F:magnesium ion binding"/>
    <property type="evidence" value="ECO:0007669"/>
    <property type="project" value="TreeGrafter"/>
</dbReference>
<dbReference type="PANTHER" id="PTHR13794">
    <property type="entry name" value="ENOLASE SUPERFAMILY, MANDELATE RACEMASE"/>
    <property type="match status" value="1"/>
</dbReference>
<dbReference type="SUPFAM" id="SSF51604">
    <property type="entry name" value="Enolase C-terminal domain-like"/>
    <property type="match status" value="1"/>
</dbReference>
<dbReference type="GO" id="GO:0016052">
    <property type="term" value="P:carbohydrate catabolic process"/>
    <property type="evidence" value="ECO:0007669"/>
    <property type="project" value="TreeGrafter"/>
</dbReference>
<proteinExistence type="predicted"/>
<dbReference type="InterPro" id="IPR029017">
    <property type="entry name" value="Enolase-like_N"/>
</dbReference>
<dbReference type="EMBL" id="UINC01050518">
    <property type="protein sequence ID" value="SVB63569.1"/>
    <property type="molecule type" value="Genomic_DNA"/>
</dbReference>
<organism evidence="6">
    <name type="scientific">marine metagenome</name>
    <dbReference type="NCBI Taxonomy" id="408172"/>
    <lineage>
        <taxon>unclassified sequences</taxon>
        <taxon>metagenomes</taxon>
        <taxon>ecological metagenomes</taxon>
    </lineage>
</organism>
<dbReference type="SUPFAM" id="SSF54826">
    <property type="entry name" value="Enolase N-terminal domain-like"/>
    <property type="match status" value="1"/>
</dbReference>
<feature type="domain" description="Mandelate racemase/muconate lactonizing enzyme N-terminal" evidence="4">
    <location>
        <begin position="30"/>
        <end position="134"/>
    </location>
</feature>
<dbReference type="Pfam" id="PF02746">
    <property type="entry name" value="MR_MLE_N"/>
    <property type="match status" value="1"/>
</dbReference>
<feature type="domain" description="Enolase C-terminal" evidence="5">
    <location>
        <begin position="161"/>
        <end position="240"/>
    </location>
</feature>
<name>A0A382FLP2_9ZZZZ</name>
<evidence type="ECO:0000313" key="6">
    <source>
        <dbReference type="EMBL" id="SVB63569.1"/>
    </source>
</evidence>
<feature type="non-terminal residue" evidence="6">
    <location>
        <position position="240"/>
    </location>
</feature>
<evidence type="ECO:0000259" key="5">
    <source>
        <dbReference type="Pfam" id="PF13378"/>
    </source>
</evidence>
<dbReference type="Pfam" id="PF13378">
    <property type="entry name" value="MR_MLE_C"/>
    <property type="match status" value="1"/>
</dbReference>
<evidence type="ECO:0000256" key="1">
    <source>
        <dbReference type="ARBA" id="ARBA00001946"/>
    </source>
</evidence>
<keyword evidence="3" id="KW-0460">Magnesium</keyword>
<accession>A0A382FLP2</accession>
<dbReference type="InterPro" id="IPR013341">
    <property type="entry name" value="Mandelate_racemase_N_dom"/>
</dbReference>
<comment type="cofactor">
    <cofactor evidence="1">
        <name>Mg(2+)</name>
        <dbReference type="ChEBI" id="CHEBI:18420"/>
    </cofactor>
</comment>
<dbReference type="GO" id="GO:0016836">
    <property type="term" value="F:hydro-lyase activity"/>
    <property type="evidence" value="ECO:0007669"/>
    <property type="project" value="TreeGrafter"/>
</dbReference>
<dbReference type="InterPro" id="IPR036849">
    <property type="entry name" value="Enolase-like_C_sf"/>
</dbReference>